<keyword evidence="1" id="KW-0175">Coiled coil</keyword>
<keyword evidence="4" id="KW-0418">Kinase</keyword>
<dbReference type="GO" id="GO:0006281">
    <property type="term" value="P:DNA repair"/>
    <property type="evidence" value="ECO:0007669"/>
    <property type="project" value="TreeGrafter"/>
</dbReference>
<accession>A0AAV7Z3H2</accession>
<feature type="region of interest" description="Disordered" evidence="2">
    <location>
        <begin position="125"/>
        <end position="154"/>
    </location>
</feature>
<dbReference type="PANTHER" id="PTHR12683">
    <property type="entry name" value="CDK-ACTIVATING KINASE ASSEMBLY FACTOR MAT1"/>
    <property type="match status" value="1"/>
</dbReference>
<evidence type="ECO:0000313" key="7">
    <source>
        <dbReference type="Proteomes" id="UP001150062"/>
    </source>
</evidence>
<dbReference type="Proteomes" id="UP001150062">
    <property type="component" value="Unassembled WGS sequence"/>
</dbReference>
<proteinExistence type="predicted"/>
<reference evidence="4" key="2">
    <citation type="submission" date="2022-08" db="EMBL/GenBank/DDBJ databases">
        <title>Novel sulphate-reducing endosymbionts in the free-living metamonad Anaeramoeba.</title>
        <authorList>
            <person name="Jerlstrom-Hultqvist J."/>
            <person name="Cepicka I."/>
            <person name="Gallot-Lavallee L."/>
            <person name="Salas-Leiva D."/>
            <person name="Curtis B.A."/>
            <person name="Zahonova K."/>
            <person name="Pipaliya S."/>
            <person name="Dacks J."/>
            <person name="Roger A.J."/>
        </authorList>
    </citation>
    <scope>NUCLEOTIDE SEQUENCE</scope>
    <source>
        <strain evidence="4">Busselton2</strain>
    </source>
</reference>
<evidence type="ECO:0000259" key="3">
    <source>
        <dbReference type="Pfam" id="PF06391"/>
    </source>
</evidence>
<feature type="coiled-coil region" evidence="1">
    <location>
        <begin position="63"/>
        <end position="90"/>
    </location>
</feature>
<dbReference type="EMBL" id="JANTQA010000036">
    <property type="protein sequence ID" value="KAJ3436632.1"/>
    <property type="molecule type" value="Genomic_DNA"/>
</dbReference>
<evidence type="ECO:0000256" key="2">
    <source>
        <dbReference type="SAM" id="MobiDB-lite"/>
    </source>
</evidence>
<dbReference type="Proteomes" id="UP001146793">
    <property type="component" value="Unassembled WGS sequence"/>
</dbReference>
<comment type="caution">
    <text evidence="4">The sequence shown here is derived from an EMBL/GenBank/DDBJ whole genome shotgun (WGS) entry which is preliminary data.</text>
</comment>
<dbReference type="AlphaFoldDB" id="A0AAV7Z3H2"/>
<dbReference type="GO" id="GO:0005675">
    <property type="term" value="C:transcription factor TFIIH holo complex"/>
    <property type="evidence" value="ECO:0007669"/>
    <property type="project" value="TreeGrafter"/>
</dbReference>
<dbReference type="PANTHER" id="PTHR12683:SF13">
    <property type="entry name" value="CDK-ACTIVATING KINASE ASSEMBLY FACTOR MAT1"/>
    <property type="match status" value="1"/>
</dbReference>
<sequence>MDSETKIRRDINAIMNLQRNDFETLREYNDFLEKKEDLIYQRVQKIDEEKIKEYLDNFQRKNYDKIILNRQQLESKLQKEKENFKREQLRRMNSIKQFRQKENERLMQKKRMETEEVEKFVLGDKAASNRSSERSKKKAKTEKSEQSLKLGINNNGANSVKRQVSSYASQVYAMFPPLQLNINPQKVQQVYMNTNASAKADIPSGFTKKLIAQRGKQEFFQSLFFD</sequence>
<protein>
    <submittedName>
        <fullName evidence="4">Cdk-activating kinase assembly factor mat1</fullName>
    </submittedName>
</protein>
<evidence type="ECO:0000313" key="6">
    <source>
        <dbReference type="Proteomes" id="UP001146793"/>
    </source>
</evidence>
<dbReference type="GO" id="GO:0006357">
    <property type="term" value="P:regulation of transcription by RNA polymerase II"/>
    <property type="evidence" value="ECO:0007669"/>
    <property type="project" value="TreeGrafter"/>
</dbReference>
<dbReference type="GO" id="GO:0016301">
    <property type="term" value="F:kinase activity"/>
    <property type="evidence" value="ECO:0007669"/>
    <property type="project" value="UniProtKB-KW"/>
</dbReference>
<reference evidence="5" key="1">
    <citation type="submission" date="2022-08" db="EMBL/GenBank/DDBJ databases">
        <title>Novel sulfate-reducing endosymbionts in the free-living metamonad Anaeramoeba.</title>
        <authorList>
            <person name="Jerlstrom-Hultqvist J."/>
            <person name="Cepicka I."/>
            <person name="Gallot-Lavallee L."/>
            <person name="Salas-Leiva D."/>
            <person name="Curtis B.A."/>
            <person name="Zahonova K."/>
            <person name="Pipaliya S."/>
            <person name="Dacks J."/>
            <person name="Roger A.J."/>
        </authorList>
    </citation>
    <scope>NUCLEOTIDE SEQUENCE</scope>
    <source>
        <strain evidence="5">Schooner1</strain>
    </source>
</reference>
<keyword evidence="7" id="KW-1185">Reference proteome</keyword>
<feature type="domain" description="MAT1 centre" evidence="3">
    <location>
        <begin position="2"/>
        <end position="165"/>
    </location>
</feature>
<evidence type="ECO:0000313" key="5">
    <source>
        <dbReference type="EMBL" id="KAJ6225981.1"/>
    </source>
</evidence>
<dbReference type="InterPro" id="IPR015877">
    <property type="entry name" value="MAT1_centre"/>
</dbReference>
<evidence type="ECO:0000256" key="1">
    <source>
        <dbReference type="SAM" id="Coils"/>
    </source>
</evidence>
<gene>
    <name evidence="4" type="ORF">M0812_18693</name>
    <name evidence="5" type="ORF">M0813_00946</name>
</gene>
<name>A0AAV7Z3H2_9EUKA</name>
<organism evidence="4 6">
    <name type="scientific">Anaeramoeba flamelloides</name>
    <dbReference type="NCBI Taxonomy" id="1746091"/>
    <lineage>
        <taxon>Eukaryota</taxon>
        <taxon>Metamonada</taxon>
        <taxon>Anaeramoebidae</taxon>
        <taxon>Anaeramoeba</taxon>
    </lineage>
</organism>
<keyword evidence="4" id="KW-0808">Transferase</keyword>
<dbReference type="EMBL" id="JAOAOG010000346">
    <property type="protein sequence ID" value="KAJ6225981.1"/>
    <property type="molecule type" value="Genomic_DNA"/>
</dbReference>
<dbReference type="Pfam" id="PF06391">
    <property type="entry name" value="MAT1"/>
    <property type="match status" value="1"/>
</dbReference>
<evidence type="ECO:0000313" key="4">
    <source>
        <dbReference type="EMBL" id="KAJ3436632.1"/>
    </source>
</evidence>